<dbReference type="AlphaFoldDB" id="A0AAD5KIW7"/>
<protein>
    <submittedName>
        <fullName evidence="3">Uncharacterized protein</fullName>
    </submittedName>
</protein>
<feature type="compositionally biased region" description="Low complexity" evidence="2">
    <location>
        <begin position="248"/>
        <end position="263"/>
    </location>
</feature>
<feature type="region of interest" description="Disordered" evidence="2">
    <location>
        <begin position="227"/>
        <end position="270"/>
    </location>
</feature>
<accession>A0AAD5KIW7</accession>
<feature type="compositionally biased region" description="Basic and acidic residues" evidence="2">
    <location>
        <begin position="459"/>
        <end position="468"/>
    </location>
</feature>
<feature type="region of interest" description="Disordered" evidence="2">
    <location>
        <begin position="64"/>
        <end position="107"/>
    </location>
</feature>
<keyword evidence="1" id="KW-0175">Coiled coil</keyword>
<gene>
    <name evidence="3" type="ORF">BDA99DRAFT_499746</name>
</gene>
<organism evidence="3 4">
    <name type="scientific">Phascolomyces articulosus</name>
    <dbReference type="NCBI Taxonomy" id="60185"/>
    <lineage>
        <taxon>Eukaryota</taxon>
        <taxon>Fungi</taxon>
        <taxon>Fungi incertae sedis</taxon>
        <taxon>Mucoromycota</taxon>
        <taxon>Mucoromycotina</taxon>
        <taxon>Mucoromycetes</taxon>
        <taxon>Mucorales</taxon>
        <taxon>Lichtheimiaceae</taxon>
        <taxon>Phascolomyces</taxon>
    </lineage>
</organism>
<feature type="compositionally biased region" description="Low complexity" evidence="2">
    <location>
        <begin position="83"/>
        <end position="100"/>
    </location>
</feature>
<feature type="compositionally biased region" description="Polar residues" evidence="2">
    <location>
        <begin position="71"/>
        <end position="82"/>
    </location>
</feature>
<feature type="region of interest" description="Disordered" evidence="2">
    <location>
        <begin position="1"/>
        <end position="45"/>
    </location>
</feature>
<evidence type="ECO:0000256" key="1">
    <source>
        <dbReference type="SAM" id="Coils"/>
    </source>
</evidence>
<sequence length="687" mass="76640">MGSIDGTTSTSNNDSHRKRSNTRPQSTATLPVAGRNNGKPPRMVDKELQRLKSLAVVSGLNKAFSHEPQPITLSATTTNHNGPQPSSSSVSSVTSSTTTGPPRPSTVCGLSDFRQPQQTQSTIISSTLSQRSSGSSLHFDYMQYKKQMKRRSNTLPLSAQQQPQQQPSVQRSKAAVLDDLEKDLLGMFEEVYLRNTHPRHTGAAAHSVATQEVDADRIDNWVVSVLPSFSTNPNPEDDDLPTPHDENNNTTTTLLSPPTDESPSQPPQQQHVKELEATVKRLHQAQEQHTQWEESIQKVVATYMEEKEKEADKARQLSQVVIQQERLIEEMQHHLDQVVAANANLRSSFQEKNASWGPALDAARDELKGIQTEISTLAETKRDLQETITHLNIQLRHHEKQLDQSLNTSHQLSSECQLHGQKIDEKLESLKRQLLEKDTLVQKYRIYGHGPSKQQQQKMDQDTKKLTEEVASTPLTNNNNNKRGSKDIETRRSSYASISSIPKPPARSSRRSSANTTTSSVRRSYIARWTGGFLPPAAPPPTDPLPPIPIEMDKQRGASNDSSSLSHPDSPTSLSSSTLLPNHYDIQNNTTMNKGGRPSIDSTAATSVDEEEAYREFAEQLQARLSVSKEIDELQVWQPHDLDELQKRIDAKWGDLQEDDPKRHSLATLASKDGAAFWRGMKKKLRV</sequence>
<feature type="compositionally biased region" description="Pro residues" evidence="2">
    <location>
        <begin position="536"/>
        <end position="549"/>
    </location>
</feature>
<dbReference type="Proteomes" id="UP001209540">
    <property type="component" value="Unassembled WGS sequence"/>
</dbReference>
<evidence type="ECO:0000256" key="2">
    <source>
        <dbReference type="SAM" id="MobiDB-lite"/>
    </source>
</evidence>
<feature type="compositionally biased region" description="Low complexity" evidence="2">
    <location>
        <begin position="559"/>
        <end position="583"/>
    </location>
</feature>
<evidence type="ECO:0000313" key="3">
    <source>
        <dbReference type="EMBL" id="KAI9272998.1"/>
    </source>
</evidence>
<keyword evidence="4" id="KW-1185">Reference proteome</keyword>
<reference evidence="3" key="2">
    <citation type="submission" date="2023-02" db="EMBL/GenBank/DDBJ databases">
        <authorList>
            <consortium name="DOE Joint Genome Institute"/>
            <person name="Mondo S.J."/>
            <person name="Chang Y."/>
            <person name="Wang Y."/>
            <person name="Ahrendt S."/>
            <person name="Andreopoulos W."/>
            <person name="Barry K."/>
            <person name="Beard J."/>
            <person name="Benny G.L."/>
            <person name="Blankenship S."/>
            <person name="Bonito G."/>
            <person name="Cuomo C."/>
            <person name="Desiro A."/>
            <person name="Gervers K.A."/>
            <person name="Hundley H."/>
            <person name="Kuo A."/>
            <person name="LaButti K."/>
            <person name="Lang B.F."/>
            <person name="Lipzen A."/>
            <person name="O'Donnell K."/>
            <person name="Pangilinan J."/>
            <person name="Reynolds N."/>
            <person name="Sandor L."/>
            <person name="Smith M.W."/>
            <person name="Tsang A."/>
            <person name="Grigoriev I.V."/>
            <person name="Stajich J.E."/>
            <person name="Spatafora J.W."/>
        </authorList>
    </citation>
    <scope>NUCLEOTIDE SEQUENCE</scope>
    <source>
        <strain evidence="3">RSA 2281</strain>
    </source>
</reference>
<feature type="coiled-coil region" evidence="1">
    <location>
        <begin position="360"/>
        <end position="401"/>
    </location>
</feature>
<evidence type="ECO:0000313" key="4">
    <source>
        <dbReference type="Proteomes" id="UP001209540"/>
    </source>
</evidence>
<name>A0AAD5KIW7_9FUNG</name>
<feature type="compositionally biased region" description="Low complexity" evidence="2">
    <location>
        <begin position="511"/>
        <end position="524"/>
    </location>
</feature>
<dbReference type="EMBL" id="JAIXMP010000005">
    <property type="protein sequence ID" value="KAI9272998.1"/>
    <property type="molecule type" value="Genomic_DNA"/>
</dbReference>
<feature type="compositionally biased region" description="Polar residues" evidence="2">
    <location>
        <begin position="1"/>
        <end position="13"/>
    </location>
</feature>
<feature type="region of interest" description="Disordered" evidence="2">
    <location>
        <begin position="447"/>
        <end position="603"/>
    </location>
</feature>
<comment type="caution">
    <text evidence="3">The sequence shown here is derived from an EMBL/GenBank/DDBJ whole genome shotgun (WGS) entry which is preliminary data.</text>
</comment>
<feature type="region of interest" description="Disordered" evidence="2">
    <location>
        <begin position="148"/>
        <end position="173"/>
    </location>
</feature>
<proteinExistence type="predicted"/>
<reference evidence="3" key="1">
    <citation type="journal article" date="2022" name="IScience">
        <title>Evolution of zygomycete secretomes and the origins of terrestrial fungal ecologies.</title>
        <authorList>
            <person name="Chang Y."/>
            <person name="Wang Y."/>
            <person name="Mondo S."/>
            <person name="Ahrendt S."/>
            <person name="Andreopoulos W."/>
            <person name="Barry K."/>
            <person name="Beard J."/>
            <person name="Benny G.L."/>
            <person name="Blankenship S."/>
            <person name="Bonito G."/>
            <person name="Cuomo C."/>
            <person name="Desiro A."/>
            <person name="Gervers K.A."/>
            <person name="Hundley H."/>
            <person name="Kuo A."/>
            <person name="LaButti K."/>
            <person name="Lang B.F."/>
            <person name="Lipzen A."/>
            <person name="O'Donnell K."/>
            <person name="Pangilinan J."/>
            <person name="Reynolds N."/>
            <person name="Sandor L."/>
            <person name="Smith M.E."/>
            <person name="Tsang A."/>
            <person name="Grigoriev I.V."/>
            <person name="Stajich J.E."/>
            <person name="Spatafora J.W."/>
        </authorList>
    </citation>
    <scope>NUCLEOTIDE SEQUENCE</scope>
    <source>
        <strain evidence="3">RSA 2281</strain>
    </source>
</reference>
<feature type="compositionally biased region" description="Polar residues" evidence="2">
    <location>
        <begin position="473"/>
        <end position="482"/>
    </location>
</feature>